<keyword evidence="8" id="KW-1185">Reference proteome</keyword>
<name>A0A1H3NRK9_9FIRM</name>
<feature type="transmembrane region" description="Helical" evidence="5">
    <location>
        <begin position="322"/>
        <end position="338"/>
    </location>
</feature>
<evidence type="ECO:0000256" key="2">
    <source>
        <dbReference type="ARBA" id="ARBA00022692"/>
    </source>
</evidence>
<dbReference type="AlphaFoldDB" id="A0A1H3NRK9"/>
<evidence type="ECO:0000256" key="5">
    <source>
        <dbReference type="SAM" id="Phobius"/>
    </source>
</evidence>
<dbReference type="Gene3D" id="1.20.1420.30">
    <property type="entry name" value="NCX, central ion-binding region"/>
    <property type="match status" value="1"/>
</dbReference>
<dbReference type="STRING" id="415015.SAMN05660462_01219"/>
<feature type="transmembrane region" description="Helical" evidence="5">
    <location>
        <begin position="194"/>
        <end position="217"/>
    </location>
</feature>
<protein>
    <submittedName>
        <fullName evidence="7">Cation:H+ antiporter</fullName>
    </submittedName>
</protein>
<keyword evidence="3 5" id="KW-1133">Transmembrane helix</keyword>
<dbReference type="InterPro" id="IPR004837">
    <property type="entry name" value="NaCa_Exmemb"/>
</dbReference>
<accession>A0A1H3NRK9</accession>
<feature type="transmembrane region" description="Helical" evidence="5">
    <location>
        <begin position="86"/>
        <end position="107"/>
    </location>
</feature>
<dbReference type="EMBL" id="FNQE01000011">
    <property type="protein sequence ID" value="SDY91532.1"/>
    <property type="molecule type" value="Genomic_DNA"/>
</dbReference>
<keyword evidence="2 5" id="KW-0812">Transmembrane</keyword>
<evidence type="ECO:0000313" key="8">
    <source>
        <dbReference type="Proteomes" id="UP000198625"/>
    </source>
</evidence>
<dbReference type="NCBIfam" id="TIGR00367">
    <property type="entry name" value="calcium/sodium antiporter"/>
    <property type="match status" value="1"/>
</dbReference>
<dbReference type="PANTHER" id="PTHR10846:SF8">
    <property type="entry name" value="INNER MEMBRANE PROTEIN YRBG"/>
    <property type="match status" value="1"/>
</dbReference>
<evidence type="ECO:0000313" key="7">
    <source>
        <dbReference type="EMBL" id="SDY91532.1"/>
    </source>
</evidence>
<dbReference type="InterPro" id="IPR004481">
    <property type="entry name" value="K/Na/Ca-exchanger"/>
</dbReference>
<feature type="domain" description="Sodium/calcium exchanger membrane region" evidence="6">
    <location>
        <begin position="195"/>
        <end position="338"/>
    </location>
</feature>
<dbReference type="InterPro" id="IPR044880">
    <property type="entry name" value="NCX_ion-bd_dom_sf"/>
</dbReference>
<feature type="transmembrane region" description="Helical" evidence="5">
    <location>
        <begin position="293"/>
        <end position="310"/>
    </location>
</feature>
<proteinExistence type="predicted"/>
<sequence length="339" mass="35634">MDKLLEGFIINLSSPVIFLIIAGSLYTLSKGADVLVSNAVSISEQLGIPKMIIGATIVSLGTTLPETSVSVMAAIKGNADLALGNAVGSIICDTALILGIASLISPLPLKKEIVNRHGWIQLGSGILLVLLSLPYSNIKGILSEGGRINQLSGFLLLALLAAYIYISIKWTRNQNEEEAATIAQGSVEINKVSVFIRLIIGMAVVILSSKVLIPAVTEVAIRMKVPNSIIAATLVAFGTSLPELVTAITATLKGHGELAVGNIIGADILNVLFVMGSATAVTKGGIAVPPEFFTLYFPAMMFVLALFRVGTIVSKDSLKRPFGFILLATYALVTIISYV</sequence>
<dbReference type="RefSeq" id="WP_091728634.1">
    <property type="nucleotide sequence ID" value="NZ_FNQE01000011.1"/>
</dbReference>
<evidence type="ECO:0000256" key="1">
    <source>
        <dbReference type="ARBA" id="ARBA00004141"/>
    </source>
</evidence>
<comment type="subcellular location">
    <subcellularLocation>
        <location evidence="1">Membrane</location>
        <topology evidence="1">Multi-pass membrane protein</topology>
    </subcellularLocation>
</comment>
<feature type="domain" description="Sodium/calcium exchanger membrane region" evidence="6">
    <location>
        <begin position="18"/>
        <end position="168"/>
    </location>
</feature>
<organism evidence="7 8">
    <name type="scientific">Proteiniborus ethanoligenes</name>
    <dbReference type="NCBI Taxonomy" id="415015"/>
    <lineage>
        <taxon>Bacteria</taxon>
        <taxon>Bacillati</taxon>
        <taxon>Bacillota</taxon>
        <taxon>Clostridia</taxon>
        <taxon>Eubacteriales</taxon>
        <taxon>Proteiniborus</taxon>
    </lineage>
</organism>
<dbReference type="Pfam" id="PF01699">
    <property type="entry name" value="Na_Ca_ex"/>
    <property type="match status" value="2"/>
</dbReference>
<gene>
    <name evidence="7" type="ORF">SAMN05660462_01219</name>
</gene>
<dbReference type="PANTHER" id="PTHR10846">
    <property type="entry name" value="SODIUM/POTASSIUM/CALCIUM EXCHANGER"/>
    <property type="match status" value="1"/>
</dbReference>
<feature type="transmembrane region" description="Helical" evidence="5">
    <location>
        <begin position="7"/>
        <end position="28"/>
    </location>
</feature>
<feature type="transmembrane region" description="Helical" evidence="5">
    <location>
        <begin position="119"/>
        <end position="136"/>
    </location>
</feature>
<feature type="transmembrane region" description="Helical" evidence="5">
    <location>
        <begin position="148"/>
        <end position="166"/>
    </location>
</feature>
<dbReference type="Proteomes" id="UP000198625">
    <property type="component" value="Unassembled WGS sequence"/>
</dbReference>
<feature type="transmembrane region" description="Helical" evidence="5">
    <location>
        <begin position="229"/>
        <end position="252"/>
    </location>
</feature>
<dbReference type="GO" id="GO:0005262">
    <property type="term" value="F:calcium channel activity"/>
    <property type="evidence" value="ECO:0007669"/>
    <property type="project" value="TreeGrafter"/>
</dbReference>
<dbReference type="GO" id="GO:0005886">
    <property type="term" value="C:plasma membrane"/>
    <property type="evidence" value="ECO:0007669"/>
    <property type="project" value="TreeGrafter"/>
</dbReference>
<evidence type="ECO:0000256" key="4">
    <source>
        <dbReference type="ARBA" id="ARBA00023136"/>
    </source>
</evidence>
<keyword evidence="4 5" id="KW-0472">Membrane</keyword>
<evidence type="ECO:0000256" key="3">
    <source>
        <dbReference type="ARBA" id="ARBA00022989"/>
    </source>
</evidence>
<reference evidence="7 8" key="1">
    <citation type="submission" date="2016-10" db="EMBL/GenBank/DDBJ databases">
        <authorList>
            <person name="de Groot N.N."/>
        </authorList>
    </citation>
    <scope>NUCLEOTIDE SEQUENCE [LARGE SCALE GENOMIC DNA]</scope>
    <source>
        <strain evidence="7 8">DSM 21650</strain>
    </source>
</reference>
<evidence type="ECO:0000259" key="6">
    <source>
        <dbReference type="Pfam" id="PF01699"/>
    </source>
</evidence>
<dbReference type="OrthoDB" id="9794225at2"/>
<dbReference type="GO" id="GO:0008273">
    <property type="term" value="F:calcium, potassium:sodium antiporter activity"/>
    <property type="evidence" value="ECO:0007669"/>
    <property type="project" value="TreeGrafter"/>
</dbReference>
<dbReference type="GO" id="GO:0006874">
    <property type="term" value="P:intracellular calcium ion homeostasis"/>
    <property type="evidence" value="ECO:0007669"/>
    <property type="project" value="TreeGrafter"/>
</dbReference>